<protein>
    <recommendedName>
        <fullName evidence="3">DUF952 domain protein</fullName>
    </recommendedName>
</protein>
<dbReference type="OrthoDB" id="3335358at2759"/>
<evidence type="ECO:0000313" key="1">
    <source>
        <dbReference type="EMBL" id="RDB22857.1"/>
    </source>
</evidence>
<dbReference type="STRING" id="39966.A0A369JQN2"/>
<organism evidence="1 2">
    <name type="scientific">Hypsizygus marmoreus</name>
    <name type="common">White beech mushroom</name>
    <name type="synonym">Agaricus marmoreus</name>
    <dbReference type="NCBI Taxonomy" id="39966"/>
    <lineage>
        <taxon>Eukaryota</taxon>
        <taxon>Fungi</taxon>
        <taxon>Dikarya</taxon>
        <taxon>Basidiomycota</taxon>
        <taxon>Agaricomycotina</taxon>
        <taxon>Agaricomycetes</taxon>
        <taxon>Agaricomycetidae</taxon>
        <taxon>Agaricales</taxon>
        <taxon>Tricholomatineae</taxon>
        <taxon>Lyophyllaceae</taxon>
        <taxon>Hypsizygus</taxon>
    </lineage>
</organism>
<sequence length="136" mass="15325">MSKTPTNLYKLIPASDPSLISLPLPQSLPLSPLDANDGFIHLSTASQLPGTLARFFADETKVYVLRLDYEHVKKDIRWEDPTGQEIGEVGAEGVFPHLYNGGRLGREEVETVFTLEKSDEAWDIEEIKKTAHWLIY</sequence>
<gene>
    <name evidence="1" type="ORF">Hypma_010339</name>
</gene>
<proteinExistence type="predicted"/>
<dbReference type="AlphaFoldDB" id="A0A369JQN2"/>
<dbReference type="Pfam" id="PF06108">
    <property type="entry name" value="DUF952"/>
    <property type="match status" value="1"/>
</dbReference>
<dbReference type="SUPFAM" id="SSF56399">
    <property type="entry name" value="ADP-ribosylation"/>
    <property type="match status" value="1"/>
</dbReference>
<dbReference type="PANTHER" id="PTHR34129">
    <property type="entry name" value="BLR1139 PROTEIN"/>
    <property type="match status" value="1"/>
</dbReference>
<dbReference type="PANTHER" id="PTHR34129:SF1">
    <property type="entry name" value="DUF952 DOMAIN-CONTAINING PROTEIN"/>
    <property type="match status" value="1"/>
</dbReference>
<dbReference type="Gene3D" id="3.20.170.20">
    <property type="entry name" value="Protein of unknown function DUF952"/>
    <property type="match status" value="1"/>
</dbReference>
<dbReference type="EMBL" id="LUEZ02000049">
    <property type="protein sequence ID" value="RDB22857.1"/>
    <property type="molecule type" value="Genomic_DNA"/>
</dbReference>
<keyword evidence="2" id="KW-1185">Reference proteome</keyword>
<dbReference type="InParanoid" id="A0A369JQN2"/>
<dbReference type="InterPro" id="IPR009297">
    <property type="entry name" value="DUF952"/>
</dbReference>
<accession>A0A369JQN2</accession>
<reference evidence="1" key="1">
    <citation type="submission" date="2018-04" db="EMBL/GenBank/DDBJ databases">
        <title>Whole genome sequencing of Hypsizygus marmoreus.</title>
        <authorList>
            <person name="Choi I.-G."/>
            <person name="Min B."/>
            <person name="Kim J.-G."/>
            <person name="Kim S."/>
            <person name="Oh Y.-L."/>
            <person name="Kong W.-S."/>
            <person name="Park H."/>
            <person name="Jeong J."/>
            <person name="Song E.-S."/>
        </authorList>
    </citation>
    <scope>NUCLEOTIDE SEQUENCE [LARGE SCALE GENOMIC DNA]</scope>
    <source>
        <strain evidence="1">51987-8</strain>
    </source>
</reference>
<comment type="caution">
    <text evidence="1">The sequence shown here is derived from an EMBL/GenBank/DDBJ whole genome shotgun (WGS) entry which is preliminary data.</text>
</comment>
<dbReference type="Proteomes" id="UP000076154">
    <property type="component" value="Unassembled WGS sequence"/>
</dbReference>
<evidence type="ECO:0008006" key="3">
    <source>
        <dbReference type="Google" id="ProtNLM"/>
    </source>
</evidence>
<name>A0A369JQN2_HYPMA</name>
<evidence type="ECO:0000313" key="2">
    <source>
        <dbReference type="Proteomes" id="UP000076154"/>
    </source>
</evidence>